<evidence type="ECO:0008006" key="4">
    <source>
        <dbReference type="Google" id="ProtNLM"/>
    </source>
</evidence>
<dbReference type="AlphaFoldDB" id="A0A5S9N0V3"/>
<keyword evidence="3" id="KW-1185">Reference proteome</keyword>
<protein>
    <recommendedName>
        <fullName evidence="4">AmpE protein</fullName>
    </recommendedName>
</protein>
<keyword evidence="1" id="KW-0812">Transmembrane</keyword>
<organism evidence="2 3">
    <name type="scientific">BD1-7 clade bacterium</name>
    <dbReference type="NCBI Taxonomy" id="2029982"/>
    <lineage>
        <taxon>Bacteria</taxon>
        <taxon>Pseudomonadati</taxon>
        <taxon>Pseudomonadota</taxon>
        <taxon>Gammaproteobacteria</taxon>
        <taxon>Cellvibrionales</taxon>
        <taxon>Spongiibacteraceae</taxon>
        <taxon>BD1-7 clade</taxon>
    </lineage>
</organism>
<keyword evidence="1" id="KW-0472">Membrane</keyword>
<dbReference type="PANTHER" id="PTHR38684">
    <property type="entry name" value="PROTEIN AMPE"/>
    <property type="match status" value="1"/>
</dbReference>
<dbReference type="OrthoDB" id="9811967at2"/>
<dbReference type="Proteomes" id="UP000441399">
    <property type="component" value="Unassembled WGS sequence"/>
</dbReference>
<evidence type="ECO:0000313" key="2">
    <source>
        <dbReference type="EMBL" id="CAA0083462.1"/>
    </source>
</evidence>
<dbReference type="EMBL" id="CACSIO010000001">
    <property type="protein sequence ID" value="CAA0083462.1"/>
    <property type="molecule type" value="Genomic_DNA"/>
</dbReference>
<dbReference type="GO" id="GO:0046677">
    <property type="term" value="P:response to antibiotic"/>
    <property type="evidence" value="ECO:0007669"/>
    <property type="project" value="TreeGrafter"/>
</dbReference>
<accession>A0A5S9N0V3</accession>
<name>A0A5S9N0V3_9GAMM</name>
<sequence length="303" mass="34001">MDFLAIIIVLAMLQIWGSLTPYQNDHVFDRWHAWFVTTFRSPPWAYGALLILPCIVLMVVMAVMADWLWHGVGLALTVLVLCYAVGRGEYNRHLQAYITEWQSGSRERAMFALQGLCDGALTGCLEFDPNADDAKAHQRAMQVMLLAALRRLFTVLFWFVFMGVEAALLYRLALLAQTRPMIRGVVLNPVAQAYQDQTIGMITRIMEWPAARLLALTFVVQTRMADVLRIWWHNAPSLEVSGVDVLYRCAAEALAITPESLSASSDSEALSGADVEEQTRGLQLLLNRSLIVLVVLTGIYWLV</sequence>
<evidence type="ECO:0000256" key="1">
    <source>
        <dbReference type="SAM" id="Phobius"/>
    </source>
</evidence>
<feature type="transmembrane region" description="Helical" evidence="1">
    <location>
        <begin position="67"/>
        <end position="86"/>
    </location>
</feature>
<evidence type="ECO:0000313" key="3">
    <source>
        <dbReference type="Proteomes" id="UP000441399"/>
    </source>
</evidence>
<keyword evidence="1" id="KW-1133">Transmembrane helix</keyword>
<feature type="transmembrane region" description="Helical" evidence="1">
    <location>
        <begin position="41"/>
        <end position="60"/>
    </location>
</feature>
<dbReference type="InterPro" id="IPR052966">
    <property type="entry name" value="Beta-lactamase_Reg"/>
</dbReference>
<reference evidence="2 3" key="1">
    <citation type="submission" date="2019-11" db="EMBL/GenBank/DDBJ databases">
        <authorList>
            <person name="Holert J."/>
        </authorList>
    </citation>
    <scope>NUCLEOTIDE SEQUENCE [LARGE SCALE GENOMIC DNA]</scope>
    <source>
        <strain evidence="2">SB11_3</strain>
    </source>
</reference>
<dbReference type="PANTHER" id="PTHR38684:SF1">
    <property type="entry name" value="PROTEIN AMPE"/>
    <property type="match status" value="1"/>
</dbReference>
<gene>
    <name evidence="2" type="ORF">OPDIPICF_00536</name>
</gene>
<feature type="transmembrane region" description="Helical" evidence="1">
    <location>
        <begin position="152"/>
        <end position="173"/>
    </location>
</feature>
<dbReference type="GO" id="GO:0005886">
    <property type="term" value="C:plasma membrane"/>
    <property type="evidence" value="ECO:0007669"/>
    <property type="project" value="TreeGrafter"/>
</dbReference>
<proteinExistence type="predicted"/>